<name>A0A9W6RE06_9ACTN</name>
<comment type="caution">
    <text evidence="2">The sequence shown here is derived from an EMBL/GenBank/DDBJ whole genome shotgun (WGS) entry which is preliminary data.</text>
</comment>
<feature type="transmembrane region" description="Helical" evidence="1">
    <location>
        <begin position="636"/>
        <end position="660"/>
    </location>
</feature>
<accession>A0A9W6RE06</accession>
<proteinExistence type="predicted"/>
<dbReference type="EMBL" id="BSTJ01000002">
    <property type="protein sequence ID" value="GLY74058.1"/>
    <property type="molecule type" value="Genomic_DNA"/>
</dbReference>
<protein>
    <recommendedName>
        <fullName evidence="4">Membrane-associated oxidoreductase</fullName>
    </recommendedName>
</protein>
<keyword evidence="1" id="KW-0812">Transmembrane</keyword>
<keyword evidence="1" id="KW-1133">Transmembrane helix</keyword>
<dbReference type="Gene3D" id="2.160.20.80">
    <property type="entry name" value="E3 ubiquitin-protein ligase SopA"/>
    <property type="match status" value="1"/>
</dbReference>
<sequence length="663" mass="70444">MDVEDLSEAERALWDAFPRAQTVDLGGTGEVRAEVVAALLLAAQPAEAWRVPAVRLTGARITGTLDLSFAEVRHAALLRGCVFAEPVDLYGARLRQVNLARSRLPGLRASDAQVDGLLWLEECRFDGPLQLVGTLIDGALSLRSARLTGALRADALTVARTLDATDLRVTGEVMLRGARVGGALTLDRARLANPGAVAVNADGIVLDDGLFGHELVAEGEVSLPDARVARQLVLSGARLANPGGKALNADRLRVDGAATLDGGFRAEGQVSLRSAAIAGTLMMRGARLDDSGGMALNAHLITIGSSLRASSGFHARGRVSFDAAQIHGSADFHGARLVNPGEQALSACRATVTGGLFCDRGFRAEGQIRLIDSTVGASAEFTGARLSNPGGRSLTAYGLSVGSVLDCCGGFHAEGRMSFAGARIGGEMCFDDARISAPGEIALGCRQVRAAVLRLTTRDPVDGTIDLRHTRIEVLRDDPARWPAHTRLDGFTYETIETPGSVGARLGWLEDTEGYHPQPYEQLAAAYRAVGRDAEARTVQLARQRRRRRTLPPLARAWGFVQEWTVGYGYRPLRAALWLVALLVVGTAVFGAHHPAPLHRDEVPDFNPPLYTLDLLLPVISLGQEGAFNPRGGEQWLAALLIAAGWVLATTIVAGAGRVLSRQ</sequence>
<dbReference type="Proteomes" id="UP001165135">
    <property type="component" value="Unassembled WGS sequence"/>
</dbReference>
<keyword evidence="1" id="KW-0472">Membrane</keyword>
<evidence type="ECO:0000313" key="2">
    <source>
        <dbReference type="EMBL" id="GLY74058.1"/>
    </source>
</evidence>
<dbReference type="AlphaFoldDB" id="A0A9W6RE06"/>
<organism evidence="2 3">
    <name type="scientific">Actinoallomurus iriomotensis</name>
    <dbReference type="NCBI Taxonomy" id="478107"/>
    <lineage>
        <taxon>Bacteria</taxon>
        <taxon>Bacillati</taxon>
        <taxon>Actinomycetota</taxon>
        <taxon>Actinomycetes</taxon>
        <taxon>Streptosporangiales</taxon>
        <taxon>Thermomonosporaceae</taxon>
        <taxon>Actinoallomurus</taxon>
    </lineage>
</organism>
<reference evidence="2" key="1">
    <citation type="submission" date="2023-03" db="EMBL/GenBank/DDBJ databases">
        <title>Actinoallomurus iriomotensis NBRC 103681.</title>
        <authorList>
            <person name="Ichikawa N."/>
            <person name="Sato H."/>
            <person name="Tonouchi N."/>
        </authorList>
    </citation>
    <scope>NUCLEOTIDE SEQUENCE</scope>
    <source>
        <strain evidence="2">NBRC 103681</strain>
    </source>
</reference>
<evidence type="ECO:0000313" key="3">
    <source>
        <dbReference type="Proteomes" id="UP001165135"/>
    </source>
</evidence>
<evidence type="ECO:0000256" key="1">
    <source>
        <dbReference type="SAM" id="Phobius"/>
    </source>
</evidence>
<gene>
    <name evidence="2" type="ORF">Airi01_023250</name>
</gene>
<evidence type="ECO:0008006" key="4">
    <source>
        <dbReference type="Google" id="ProtNLM"/>
    </source>
</evidence>
<dbReference type="RefSeq" id="WP_285619723.1">
    <property type="nucleotide sequence ID" value="NZ_BSTJ01000002.1"/>
</dbReference>